<evidence type="ECO:0000259" key="2">
    <source>
        <dbReference type="Pfam" id="PF13476"/>
    </source>
</evidence>
<dbReference type="InterPro" id="IPR027417">
    <property type="entry name" value="P-loop_NTPase"/>
</dbReference>
<dbReference type="SUPFAM" id="SSF52540">
    <property type="entry name" value="P-loop containing nucleoside triphosphate hydrolases"/>
    <property type="match status" value="1"/>
</dbReference>
<dbReference type="PANTHER" id="PTHR32182">
    <property type="entry name" value="DNA REPLICATION AND REPAIR PROTEIN RECF"/>
    <property type="match status" value="1"/>
</dbReference>
<feature type="domain" description="Rad50/SbcC-type AAA" evidence="2">
    <location>
        <begin position="5"/>
        <end position="253"/>
    </location>
</feature>
<protein>
    <submittedName>
        <fullName evidence="3">DNA sulfur modification protein DndD</fullName>
    </submittedName>
</protein>
<dbReference type="GO" id="GO:0016887">
    <property type="term" value="F:ATP hydrolysis activity"/>
    <property type="evidence" value="ECO:0007669"/>
    <property type="project" value="InterPro"/>
</dbReference>
<dbReference type="GO" id="GO:0006302">
    <property type="term" value="P:double-strand break repair"/>
    <property type="evidence" value="ECO:0007669"/>
    <property type="project" value="InterPro"/>
</dbReference>
<reference evidence="3 4" key="1">
    <citation type="submission" date="2018-11" db="EMBL/GenBank/DDBJ databases">
        <title>Genomes From Bacteria Associated with the Canine Oral Cavity: a Test Case for Automated Genome-Based Taxonomic Assignment.</title>
        <authorList>
            <person name="Coil D.A."/>
            <person name="Jospin G."/>
            <person name="Darling A.E."/>
            <person name="Wallis C."/>
            <person name="Davis I.J."/>
            <person name="Harris S."/>
            <person name="Eisen J.A."/>
            <person name="Holcombe L.J."/>
            <person name="O'Flynn C."/>
        </authorList>
    </citation>
    <scope>NUCLEOTIDE SEQUENCE [LARGE SCALE GENOMIC DNA]</scope>
    <source>
        <strain evidence="3 4">COT-280</strain>
    </source>
</reference>
<proteinExistence type="predicted"/>
<dbReference type="EMBL" id="RQYC01000010">
    <property type="protein sequence ID" value="RRD89888.1"/>
    <property type="molecule type" value="Genomic_DNA"/>
</dbReference>
<sequence length="685" mass="78457">MWIKSIKLYNFKSYAQGIFRFPEPAPHQNLVLVGAKNGYGKTTLLEAIYFCLYDDDAIRYLTRAGLNNEEIRYPDFLNQALHHQAQEHHGQFPMLLQMEICKRHKDKVETLEITRKWFFNKKRVCDVKNADSRETRVRLIDGGGVAQIIPEEEHRSILNTYALPFEYAPFFFFDGEKIVQAAASSGTGLWLNQALQGLLGVTLLHRLKDSLSKYRTQTISESASKKMQAELHQAQADFQAAEAVRADLQEQWEALHEQKILWESKRNQLTQEMGGAKDLQTVKQLVEQKVQLVQEQAEFSQQVDAAFLGMPLAMLPENRMNQLAEKLRAEAKRLNWEAGREQLSTRVDDFWHAFKNSSQVRDVMGEMAEFLLSSPKMKEALRECWRELFYPLPPDHAQTVEHNYLSVSMYEHIRNEIGSLKSMTNAPLDELIAKIEQHQYLANELDSQIEILRAVPRHDERVANLKEAVDKVSELVAQEARLAADLEQQNQQVKRFRGEVDKLQAQLEGNDPKLRKSQRAGKIEEMIDDLSQQLLAQKVQSLGEAATRINRQLSHDRSIDKIEVSETGKMSIFSADRQEIQAALSAGQMQILIMSLVSALAEVTHYHAPSVIDTPLARLDVEHRQNLFKHWSSLPQQVILLAQDSEITSEIYQQLSPYISKTYLVEAVTLTSGGKTSVMKENQYF</sequence>
<name>A0A3P2A4Q4_9NEIS</name>
<dbReference type="InterPro" id="IPR038729">
    <property type="entry name" value="Rad50/SbcC_AAA"/>
</dbReference>
<evidence type="ECO:0000313" key="3">
    <source>
        <dbReference type="EMBL" id="RRD89888.1"/>
    </source>
</evidence>
<keyword evidence="4" id="KW-1185">Reference proteome</keyword>
<dbReference type="PANTHER" id="PTHR32182:SF0">
    <property type="entry name" value="DNA REPLICATION AND REPAIR PROTEIN RECF"/>
    <property type="match status" value="1"/>
</dbReference>
<dbReference type="GO" id="GO:0000731">
    <property type="term" value="P:DNA synthesis involved in DNA repair"/>
    <property type="evidence" value="ECO:0007669"/>
    <property type="project" value="TreeGrafter"/>
</dbReference>
<feature type="coiled-coil region" evidence="1">
    <location>
        <begin position="276"/>
        <end position="337"/>
    </location>
</feature>
<feature type="coiled-coil region" evidence="1">
    <location>
        <begin position="224"/>
        <end position="251"/>
    </location>
</feature>
<comment type="caution">
    <text evidence="3">The sequence shown here is derived from an EMBL/GenBank/DDBJ whole genome shotgun (WGS) entry which is preliminary data.</text>
</comment>
<organism evidence="3 4">
    <name type="scientific">Conchiformibius steedae</name>
    <dbReference type="NCBI Taxonomy" id="153493"/>
    <lineage>
        <taxon>Bacteria</taxon>
        <taxon>Pseudomonadati</taxon>
        <taxon>Pseudomonadota</taxon>
        <taxon>Betaproteobacteria</taxon>
        <taxon>Neisseriales</taxon>
        <taxon>Neisseriaceae</taxon>
        <taxon>Conchiformibius</taxon>
    </lineage>
</organism>
<dbReference type="OrthoDB" id="9795626at2"/>
<dbReference type="Pfam" id="PF13476">
    <property type="entry name" value="AAA_23"/>
    <property type="match status" value="1"/>
</dbReference>
<accession>A0A3P2A4Q4</accession>
<dbReference type="Gene3D" id="3.40.50.300">
    <property type="entry name" value="P-loop containing nucleotide triphosphate hydrolases"/>
    <property type="match status" value="2"/>
</dbReference>
<keyword evidence="1" id="KW-0175">Coiled coil</keyword>
<evidence type="ECO:0000313" key="4">
    <source>
        <dbReference type="Proteomes" id="UP000269923"/>
    </source>
</evidence>
<evidence type="ECO:0000256" key="1">
    <source>
        <dbReference type="SAM" id="Coils"/>
    </source>
</evidence>
<dbReference type="Proteomes" id="UP000269923">
    <property type="component" value="Unassembled WGS sequence"/>
</dbReference>
<gene>
    <name evidence="3" type="ORF">EII21_07340</name>
</gene>
<dbReference type="AlphaFoldDB" id="A0A3P2A4Q4"/>
<feature type="coiled-coil region" evidence="1">
    <location>
        <begin position="428"/>
        <end position="506"/>
    </location>
</feature>